<evidence type="ECO:0000313" key="1">
    <source>
        <dbReference type="EMBL" id="PCC41212.1"/>
    </source>
</evidence>
<dbReference type="Proteomes" id="UP000218620">
    <property type="component" value="Unassembled WGS sequence"/>
</dbReference>
<dbReference type="EMBL" id="NRGQ01000052">
    <property type="protein sequence ID" value="PCC41212.1"/>
    <property type="molecule type" value="Genomic_DNA"/>
</dbReference>
<protein>
    <submittedName>
        <fullName evidence="1">Uncharacterized protein</fullName>
    </submittedName>
</protein>
<sequence>MTVCRRQFIDLNRSESELPATHRYEAGTALAADRSLTPSALAKVDILTAVSSCSAAAIDPPTIPAPA</sequence>
<reference evidence="1 2" key="1">
    <citation type="journal article" date="2017" name="Elife">
        <title>Extensive horizontal gene transfer in cheese-associated bacteria.</title>
        <authorList>
            <person name="Bonham K.S."/>
            <person name="Wolfe B.E."/>
            <person name="Dutton R.J."/>
        </authorList>
    </citation>
    <scope>NUCLEOTIDE SEQUENCE [LARGE SCALE GENOMIC DNA]</scope>
    <source>
        <strain evidence="1 2">962_8</strain>
    </source>
</reference>
<proteinExistence type="predicted"/>
<gene>
    <name evidence="1" type="ORF">CIK65_18815</name>
</gene>
<comment type="caution">
    <text evidence="1">The sequence shown here is derived from an EMBL/GenBank/DDBJ whole genome shotgun (WGS) entry which is preliminary data.</text>
</comment>
<organism evidence="1 2">
    <name type="scientific">Brevibacterium aurantiacum</name>
    <dbReference type="NCBI Taxonomy" id="273384"/>
    <lineage>
        <taxon>Bacteria</taxon>
        <taxon>Bacillati</taxon>
        <taxon>Actinomycetota</taxon>
        <taxon>Actinomycetes</taxon>
        <taxon>Micrococcales</taxon>
        <taxon>Brevibacteriaceae</taxon>
        <taxon>Brevibacterium</taxon>
    </lineage>
</organism>
<evidence type="ECO:0000313" key="2">
    <source>
        <dbReference type="Proteomes" id="UP000218620"/>
    </source>
</evidence>
<accession>A0A2A3YN69</accession>
<dbReference type="AlphaFoldDB" id="A0A2A3YN69"/>
<name>A0A2A3YN69_BREAU</name>